<keyword evidence="2" id="KW-1185">Reference proteome</keyword>
<dbReference type="AlphaFoldDB" id="A0AAD9R6S5"/>
<reference evidence="1" key="1">
    <citation type="journal article" date="2023" name="G3 (Bethesda)">
        <title>Whole genome assembly and annotation of the endangered Caribbean coral Acropora cervicornis.</title>
        <authorList>
            <person name="Selwyn J.D."/>
            <person name="Vollmer S.V."/>
        </authorList>
    </citation>
    <scope>NUCLEOTIDE SEQUENCE</scope>
    <source>
        <strain evidence="1">K2</strain>
    </source>
</reference>
<sequence length="70" mass="8247">MDTHYFLRHHHKDIEVLTVRSNSLYKNSTKHPNVRKLSFTLSSMEPAEMENMHFRCCSHEDEGELLTESA</sequence>
<organism evidence="1 2">
    <name type="scientific">Acropora cervicornis</name>
    <name type="common">Staghorn coral</name>
    <dbReference type="NCBI Taxonomy" id="6130"/>
    <lineage>
        <taxon>Eukaryota</taxon>
        <taxon>Metazoa</taxon>
        <taxon>Cnidaria</taxon>
        <taxon>Anthozoa</taxon>
        <taxon>Hexacorallia</taxon>
        <taxon>Scleractinia</taxon>
        <taxon>Astrocoeniina</taxon>
        <taxon>Acroporidae</taxon>
        <taxon>Acropora</taxon>
    </lineage>
</organism>
<name>A0AAD9R6S5_ACRCE</name>
<accession>A0AAD9R6S5</accession>
<protein>
    <submittedName>
        <fullName evidence="1">Uncharacterized protein</fullName>
    </submittedName>
</protein>
<dbReference type="EMBL" id="JARQWQ010000001">
    <property type="protein sequence ID" value="KAK2574110.1"/>
    <property type="molecule type" value="Genomic_DNA"/>
</dbReference>
<evidence type="ECO:0000313" key="2">
    <source>
        <dbReference type="Proteomes" id="UP001249851"/>
    </source>
</evidence>
<gene>
    <name evidence="1" type="ORF">P5673_000240</name>
</gene>
<comment type="caution">
    <text evidence="1">The sequence shown here is derived from an EMBL/GenBank/DDBJ whole genome shotgun (WGS) entry which is preliminary data.</text>
</comment>
<reference evidence="1" key="2">
    <citation type="journal article" date="2023" name="Science">
        <title>Genomic signatures of disease resistance in endangered staghorn corals.</title>
        <authorList>
            <person name="Vollmer S.V."/>
            <person name="Selwyn J.D."/>
            <person name="Despard B.A."/>
            <person name="Roesel C.L."/>
        </authorList>
    </citation>
    <scope>NUCLEOTIDE SEQUENCE</scope>
    <source>
        <strain evidence="1">K2</strain>
    </source>
</reference>
<dbReference type="Proteomes" id="UP001249851">
    <property type="component" value="Unassembled WGS sequence"/>
</dbReference>
<proteinExistence type="predicted"/>
<evidence type="ECO:0000313" key="1">
    <source>
        <dbReference type="EMBL" id="KAK2574110.1"/>
    </source>
</evidence>